<dbReference type="EMBL" id="GGEC01022053">
    <property type="protein sequence ID" value="MBX02537.1"/>
    <property type="molecule type" value="Transcribed_RNA"/>
</dbReference>
<protein>
    <submittedName>
        <fullName evidence="1">Uncharacterized protein</fullName>
    </submittedName>
</protein>
<reference evidence="1" key="1">
    <citation type="submission" date="2018-02" db="EMBL/GenBank/DDBJ databases">
        <title>Rhizophora mucronata_Transcriptome.</title>
        <authorList>
            <person name="Meera S.P."/>
            <person name="Sreeshan A."/>
            <person name="Augustine A."/>
        </authorList>
    </citation>
    <scope>NUCLEOTIDE SEQUENCE</scope>
    <source>
        <tissue evidence="1">Leaf</tissue>
    </source>
</reference>
<name>A0A2P2KA31_RHIMU</name>
<proteinExistence type="predicted"/>
<dbReference type="AlphaFoldDB" id="A0A2P2KA31"/>
<evidence type="ECO:0000313" key="1">
    <source>
        <dbReference type="EMBL" id="MBX02537.1"/>
    </source>
</evidence>
<accession>A0A2P2KA31</accession>
<organism evidence="1">
    <name type="scientific">Rhizophora mucronata</name>
    <name type="common">Asiatic mangrove</name>
    <dbReference type="NCBI Taxonomy" id="61149"/>
    <lineage>
        <taxon>Eukaryota</taxon>
        <taxon>Viridiplantae</taxon>
        <taxon>Streptophyta</taxon>
        <taxon>Embryophyta</taxon>
        <taxon>Tracheophyta</taxon>
        <taxon>Spermatophyta</taxon>
        <taxon>Magnoliopsida</taxon>
        <taxon>eudicotyledons</taxon>
        <taxon>Gunneridae</taxon>
        <taxon>Pentapetalae</taxon>
        <taxon>rosids</taxon>
        <taxon>fabids</taxon>
        <taxon>Malpighiales</taxon>
        <taxon>Rhizophoraceae</taxon>
        <taxon>Rhizophora</taxon>
    </lineage>
</organism>
<sequence length="190" mass="21039">MQCQRKMTTDSSKWKCKLTQIHILKTVSSSLYLRQQIIFPKDSKNRSYNGSLTLCLFPQPPNCAPHCHSTSSVQSVGTTSLDLPTVLAAPNSHSLPLHSKLPTELTEEFAVLTNFHFLNLLPQTSPISGTVLPNDAGLPRTLAHSDKVDETLKIVKEEAAATRKTTAGEEVLGFQLLRFYRELPLNGKQV</sequence>